<dbReference type="EMBL" id="BAIV01000024">
    <property type="protein sequence ID" value="GAE85203.1"/>
    <property type="molecule type" value="Genomic_DNA"/>
</dbReference>
<dbReference type="InterPro" id="IPR036259">
    <property type="entry name" value="MFS_trans_sf"/>
</dbReference>
<keyword evidence="1" id="KW-0472">Membrane</keyword>
<dbReference type="Proteomes" id="UP000019131">
    <property type="component" value="Unassembled WGS sequence"/>
</dbReference>
<dbReference type="STRING" id="1445607.JCM10512_3617"/>
<gene>
    <name evidence="2" type="ORF">JCM10512_3617</name>
</gene>
<sequence>MAILGGSVLPPLQAKIIDMKEVFDMPAVNLSFILPFICFVVVSIYGYRSYKRVLE</sequence>
<accession>W4UX68</accession>
<proteinExistence type="predicted"/>
<dbReference type="Gene3D" id="1.20.1250.20">
    <property type="entry name" value="MFS general substrate transporter like domains"/>
    <property type="match status" value="1"/>
</dbReference>
<evidence type="ECO:0000313" key="2">
    <source>
        <dbReference type="EMBL" id="GAE85203.1"/>
    </source>
</evidence>
<name>W4UX68_9BACE</name>
<organism evidence="2 3">
    <name type="scientific">Bacteroides reticulotermitis JCM 10512</name>
    <dbReference type="NCBI Taxonomy" id="1445607"/>
    <lineage>
        <taxon>Bacteria</taxon>
        <taxon>Pseudomonadati</taxon>
        <taxon>Bacteroidota</taxon>
        <taxon>Bacteroidia</taxon>
        <taxon>Bacteroidales</taxon>
        <taxon>Bacteroidaceae</taxon>
        <taxon>Bacteroides</taxon>
    </lineage>
</organism>
<feature type="transmembrane region" description="Helical" evidence="1">
    <location>
        <begin position="30"/>
        <end position="47"/>
    </location>
</feature>
<protein>
    <submittedName>
        <fullName evidence="2">Fucose permease</fullName>
    </submittedName>
</protein>
<evidence type="ECO:0000256" key="1">
    <source>
        <dbReference type="SAM" id="Phobius"/>
    </source>
</evidence>
<comment type="caution">
    <text evidence="2">The sequence shown here is derived from an EMBL/GenBank/DDBJ whole genome shotgun (WGS) entry which is preliminary data.</text>
</comment>
<dbReference type="AlphaFoldDB" id="W4UX68"/>
<keyword evidence="3" id="KW-1185">Reference proteome</keyword>
<keyword evidence="1" id="KW-0812">Transmembrane</keyword>
<keyword evidence="1" id="KW-1133">Transmembrane helix</keyword>
<evidence type="ECO:0000313" key="3">
    <source>
        <dbReference type="Proteomes" id="UP000019131"/>
    </source>
</evidence>
<reference evidence="2 3" key="1">
    <citation type="journal article" date="2014" name="Genome Announc.">
        <title>Draft Genome Sequence of Bacteroides reticulotermitis Strain JCM 10512T, Isolated from the Gut of a Termite.</title>
        <authorList>
            <person name="Yuki M."/>
            <person name="Oshima K."/>
            <person name="Suda W."/>
            <person name="Sakamoto M."/>
            <person name="Iida T."/>
            <person name="Hattori M."/>
            <person name="Ohkuma M."/>
        </authorList>
    </citation>
    <scope>NUCLEOTIDE SEQUENCE [LARGE SCALE GENOMIC DNA]</scope>
    <source>
        <strain evidence="2 3">JCM 10512</strain>
    </source>
</reference>